<keyword evidence="1" id="KW-0732">Signal</keyword>
<dbReference type="EMBL" id="JACHVB010000043">
    <property type="protein sequence ID" value="MBC2595544.1"/>
    <property type="molecule type" value="Genomic_DNA"/>
</dbReference>
<evidence type="ECO:0000313" key="2">
    <source>
        <dbReference type="EMBL" id="MBC2595544.1"/>
    </source>
</evidence>
<dbReference type="AlphaFoldDB" id="A0A842HIW8"/>
<name>A0A842HIW8_9BACT</name>
<dbReference type="RefSeq" id="WP_185676495.1">
    <property type="nucleotide sequence ID" value="NZ_JACHVB010000043.1"/>
</dbReference>
<feature type="chain" id="PRO_5032289900" evidence="1">
    <location>
        <begin position="24"/>
        <end position="201"/>
    </location>
</feature>
<proteinExistence type="predicted"/>
<sequence>MPRLSLRPLATFLFIVAACQLRADDTPLPPETFPANDAIIEELVQNAPRPYLDRLDLRNVRPKLRELLQANPILSDPLLSRYKNAENILIGFDAIIAGKPVRLSTLIGPGCETSLSTFEDYVLSVTAIKLIPQPSQGGNLLRLEAEIQLVDLRDGGTRDSRLVVNAVLRRGVPLDLVRTLGTEGSDWLTLDGNQYIPWILW</sequence>
<accession>A0A842HIW8</accession>
<reference evidence="2 3" key="1">
    <citation type="submission" date="2020-07" db="EMBL/GenBank/DDBJ databases">
        <authorList>
            <person name="Feng X."/>
        </authorList>
    </citation>
    <scope>NUCLEOTIDE SEQUENCE [LARGE SCALE GENOMIC DNA]</scope>
    <source>
        <strain evidence="2 3">JCM31066</strain>
    </source>
</reference>
<evidence type="ECO:0000256" key="1">
    <source>
        <dbReference type="SAM" id="SignalP"/>
    </source>
</evidence>
<organism evidence="2 3">
    <name type="scientific">Ruficoccus amylovorans</name>
    <dbReference type="NCBI Taxonomy" id="1804625"/>
    <lineage>
        <taxon>Bacteria</taxon>
        <taxon>Pseudomonadati</taxon>
        <taxon>Verrucomicrobiota</taxon>
        <taxon>Opitutia</taxon>
        <taxon>Puniceicoccales</taxon>
        <taxon>Cerasicoccaceae</taxon>
        <taxon>Ruficoccus</taxon>
    </lineage>
</organism>
<protein>
    <submittedName>
        <fullName evidence="2">Uncharacterized protein</fullName>
    </submittedName>
</protein>
<keyword evidence="3" id="KW-1185">Reference proteome</keyword>
<dbReference type="Proteomes" id="UP000546464">
    <property type="component" value="Unassembled WGS sequence"/>
</dbReference>
<comment type="caution">
    <text evidence="2">The sequence shown here is derived from an EMBL/GenBank/DDBJ whole genome shotgun (WGS) entry which is preliminary data.</text>
</comment>
<dbReference type="PROSITE" id="PS51257">
    <property type="entry name" value="PROKAR_LIPOPROTEIN"/>
    <property type="match status" value="1"/>
</dbReference>
<evidence type="ECO:0000313" key="3">
    <source>
        <dbReference type="Proteomes" id="UP000546464"/>
    </source>
</evidence>
<gene>
    <name evidence="2" type="ORF">H5P28_14855</name>
</gene>
<feature type="signal peptide" evidence="1">
    <location>
        <begin position="1"/>
        <end position="23"/>
    </location>
</feature>